<protein>
    <submittedName>
        <fullName evidence="1">Uncharacterized protein</fullName>
    </submittedName>
</protein>
<name>A0A561SEP4_9ACTN</name>
<dbReference type="RefSeq" id="WP_145911272.1">
    <property type="nucleotide sequence ID" value="NZ_BAAAMZ010000005.1"/>
</dbReference>
<dbReference type="OrthoDB" id="185014at2"/>
<evidence type="ECO:0000313" key="1">
    <source>
        <dbReference type="EMBL" id="TWF73329.1"/>
    </source>
</evidence>
<comment type="caution">
    <text evidence="1">The sequence shown here is derived from an EMBL/GenBank/DDBJ whole genome shotgun (WGS) entry which is preliminary data.</text>
</comment>
<evidence type="ECO:0000313" key="2">
    <source>
        <dbReference type="Proteomes" id="UP000317940"/>
    </source>
</evidence>
<organism evidence="1 2">
    <name type="scientific">Kitasatospora viridis</name>
    <dbReference type="NCBI Taxonomy" id="281105"/>
    <lineage>
        <taxon>Bacteria</taxon>
        <taxon>Bacillati</taxon>
        <taxon>Actinomycetota</taxon>
        <taxon>Actinomycetes</taxon>
        <taxon>Kitasatosporales</taxon>
        <taxon>Streptomycetaceae</taxon>
        <taxon>Kitasatospora</taxon>
    </lineage>
</organism>
<accession>A0A561SEP4</accession>
<reference evidence="1 2" key="1">
    <citation type="submission" date="2019-06" db="EMBL/GenBank/DDBJ databases">
        <title>Sequencing the genomes of 1000 actinobacteria strains.</title>
        <authorList>
            <person name="Klenk H.-P."/>
        </authorList>
    </citation>
    <scope>NUCLEOTIDE SEQUENCE [LARGE SCALE GENOMIC DNA]</scope>
    <source>
        <strain evidence="1 2">DSM 44826</strain>
    </source>
</reference>
<dbReference type="Proteomes" id="UP000317940">
    <property type="component" value="Unassembled WGS sequence"/>
</dbReference>
<gene>
    <name evidence="1" type="ORF">FHX73_16480</name>
</gene>
<dbReference type="EMBL" id="VIWT01000006">
    <property type="protein sequence ID" value="TWF73329.1"/>
    <property type="molecule type" value="Genomic_DNA"/>
</dbReference>
<keyword evidence="2" id="KW-1185">Reference proteome</keyword>
<proteinExistence type="predicted"/>
<sequence>MSVHFDAGWCATDLGDHRPCRLTYERYSYDSLPVLDGARFTGAFQWLGEPGEPLPERTAELRRVSELLAAEGLALPADFVKFETASNLRGRLDEVSVTGCWSSLSEPLPSPVEPGAFLVRFFRDQQDCVLWCLYLRPSGEVFVVNSHLDYEAEYEARDEDGWEPRSDLDDPVAQRAAILWCAPTFEQFAYRFWVENRLWYLTDDGPEQELHLDAELRAYLDHYRADPAAAG</sequence>
<dbReference type="AlphaFoldDB" id="A0A561SEP4"/>